<proteinExistence type="predicted"/>
<dbReference type="PANTHER" id="PTHR46146">
    <property type="entry name" value="SERINE/THREONINE-PROTEIN KINASE-LIKE PROTEIN CCR4"/>
    <property type="match status" value="1"/>
</dbReference>
<dbReference type="InterPro" id="IPR000719">
    <property type="entry name" value="Prot_kinase_dom"/>
</dbReference>
<sequence length="115" mass="12736">MTPYISIHSRQIGGGGSDWPYTQAKAIETLHSSISQVIHRDIKSGNTLIDRNFNARLGDLGLALRCHVDDFRLLSTPPAGTMRYINPGYVTLVHPVHPLHAIWEFSGGRIDLGFT</sequence>
<dbReference type="InterPro" id="IPR008271">
    <property type="entry name" value="Ser/Thr_kinase_AS"/>
</dbReference>
<feature type="domain" description="Protein kinase" evidence="1">
    <location>
        <begin position="1"/>
        <end position="115"/>
    </location>
</feature>
<organism evidence="2 3">
    <name type="scientific">Deinandra increscens subsp. villosa</name>
    <dbReference type="NCBI Taxonomy" id="3103831"/>
    <lineage>
        <taxon>Eukaryota</taxon>
        <taxon>Viridiplantae</taxon>
        <taxon>Streptophyta</taxon>
        <taxon>Embryophyta</taxon>
        <taxon>Tracheophyta</taxon>
        <taxon>Spermatophyta</taxon>
        <taxon>Magnoliopsida</taxon>
        <taxon>eudicotyledons</taxon>
        <taxon>Gunneridae</taxon>
        <taxon>Pentapetalae</taxon>
        <taxon>asterids</taxon>
        <taxon>campanulids</taxon>
        <taxon>Asterales</taxon>
        <taxon>Asteraceae</taxon>
        <taxon>Asteroideae</taxon>
        <taxon>Heliantheae alliance</taxon>
        <taxon>Madieae</taxon>
        <taxon>Madiinae</taxon>
        <taxon>Deinandra</taxon>
    </lineage>
</organism>
<accession>A0AAP0CKS9</accession>
<dbReference type="PROSITE" id="PS00108">
    <property type="entry name" value="PROTEIN_KINASE_ST"/>
    <property type="match status" value="1"/>
</dbReference>
<evidence type="ECO:0000259" key="1">
    <source>
        <dbReference type="PROSITE" id="PS50011"/>
    </source>
</evidence>
<dbReference type="Pfam" id="PF00069">
    <property type="entry name" value="Pkinase"/>
    <property type="match status" value="1"/>
</dbReference>
<dbReference type="InterPro" id="IPR011009">
    <property type="entry name" value="Kinase-like_dom_sf"/>
</dbReference>
<dbReference type="GO" id="GO:0005524">
    <property type="term" value="F:ATP binding"/>
    <property type="evidence" value="ECO:0007669"/>
    <property type="project" value="InterPro"/>
</dbReference>
<dbReference type="PANTHER" id="PTHR46146:SF23">
    <property type="entry name" value="PROTEIN KINASE DOMAIN-CONTAINING PROTEIN"/>
    <property type="match status" value="1"/>
</dbReference>
<evidence type="ECO:0000313" key="2">
    <source>
        <dbReference type="EMBL" id="KAK9056778.1"/>
    </source>
</evidence>
<name>A0AAP0CKS9_9ASTR</name>
<comment type="caution">
    <text evidence="2">The sequence shown here is derived from an EMBL/GenBank/DDBJ whole genome shotgun (WGS) entry which is preliminary data.</text>
</comment>
<dbReference type="PROSITE" id="PS50011">
    <property type="entry name" value="PROTEIN_KINASE_DOM"/>
    <property type="match status" value="1"/>
</dbReference>
<keyword evidence="3" id="KW-1185">Reference proteome</keyword>
<gene>
    <name evidence="2" type="ORF">SSX86_024141</name>
</gene>
<evidence type="ECO:0000313" key="3">
    <source>
        <dbReference type="Proteomes" id="UP001408789"/>
    </source>
</evidence>
<dbReference type="Proteomes" id="UP001408789">
    <property type="component" value="Unassembled WGS sequence"/>
</dbReference>
<protein>
    <recommendedName>
        <fullName evidence="1">Protein kinase domain-containing protein</fullName>
    </recommendedName>
</protein>
<dbReference type="SUPFAM" id="SSF56112">
    <property type="entry name" value="Protein kinase-like (PK-like)"/>
    <property type="match status" value="1"/>
</dbReference>
<reference evidence="2 3" key="1">
    <citation type="submission" date="2024-04" db="EMBL/GenBank/DDBJ databases">
        <title>The reference genome of an endangered Asteraceae, Deinandra increscens subsp. villosa, native to the Central Coast of California.</title>
        <authorList>
            <person name="Guilliams M."/>
            <person name="Hasenstab-Lehman K."/>
            <person name="Meyer R."/>
            <person name="Mcevoy S."/>
        </authorList>
    </citation>
    <scope>NUCLEOTIDE SEQUENCE [LARGE SCALE GENOMIC DNA]</scope>
    <source>
        <tissue evidence="2">Leaf</tissue>
    </source>
</reference>
<dbReference type="AlphaFoldDB" id="A0AAP0CKS9"/>
<dbReference type="EMBL" id="JBCNJP010000024">
    <property type="protein sequence ID" value="KAK9056778.1"/>
    <property type="molecule type" value="Genomic_DNA"/>
</dbReference>
<dbReference type="Gene3D" id="1.10.510.10">
    <property type="entry name" value="Transferase(Phosphotransferase) domain 1"/>
    <property type="match status" value="1"/>
</dbReference>
<dbReference type="GO" id="GO:0004672">
    <property type="term" value="F:protein kinase activity"/>
    <property type="evidence" value="ECO:0007669"/>
    <property type="project" value="InterPro"/>
</dbReference>